<feature type="domain" description="CBM20" evidence="2">
    <location>
        <begin position="14"/>
        <end position="118"/>
    </location>
</feature>
<dbReference type="PANTHER" id="PTHR48098">
    <property type="entry name" value="ENTEROCHELIN ESTERASE-RELATED"/>
    <property type="match status" value="1"/>
</dbReference>
<reference evidence="3 4" key="1">
    <citation type="submission" date="2016-10" db="EMBL/GenBank/DDBJ databases">
        <authorList>
            <person name="de Groot N.N."/>
        </authorList>
    </citation>
    <scope>NUCLEOTIDE SEQUENCE [LARGE SCALE GENOMIC DNA]</scope>
    <source>
        <strain evidence="3 4">CGMCC 1.7031</strain>
    </source>
</reference>
<dbReference type="InterPro" id="IPR002044">
    <property type="entry name" value="CBM20"/>
</dbReference>
<dbReference type="InterPro" id="IPR000801">
    <property type="entry name" value="Esterase-like"/>
</dbReference>
<evidence type="ECO:0000259" key="2">
    <source>
        <dbReference type="PROSITE" id="PS51166"/>
    </source>
</evidence>
<feature type="chain" id="PRO_5011729220" evidence="1">
    <location>
        <begin position="19"/>
        <end position="458"/>
    </location>
</feature>
<dbReference type="AlphaFoldDB" id="A0A1G5JKD4"/>
<accession>A0A1G5JKD4</accession>
<dbReference type="InterPro" id="IPR014756">
    <property type="entry name" value="Ig_E-set"/>
</dbReference>
<dbReference type="RefSeq" id="WP_170826872.1">
    <property type="nucleotide sequence ID" value="NZ_FMVF01000014.1"/>
</dbReference>
<dbReference type="GO" id="GO:0016787">
    <property type="term" value="F:hydrolase activity"/>
    <property type="evidence" value="ECO:0007669"/>
    <property type="project" value="UniProtKB-KW"/>
</dbReference>
<name>A0A1G5JKD4_9FLAO</name>
<evidence type="ECO:0000256" key="1">
    <source>
        <dbReference type="SAM" id="SignalP"/>
    </source>
</evidence>
<dbReference type="Gene3D" id="3.40.50.1820">
    <property type="entry name" value="alpha/beta hydrolase"/>
    <property type="match status" value="1"/>
</dbReference>
<gene>
    <name evidence="3" type="ORF">SAMN02927903_02763</name>
</gene>
<keyword evidence="1" id="KW-0732">Signal</keyword>
<dbReference type="Pfam" id="PF00756">
    <property type="entry name" value="Esterase"/>
    <property type="match status" value="1"/>
</dbReference>
<organism evidence="3 4">
    <name type="scientific">Flavobacterium caeni</name>
    <dbReference type="NCBI Taxonomy" id="490189"/>
    <lineage>
        <taxon>Bacteria</taxon>
        <taxon>Pseudomonadati</taxon>
        <taxon>Bacteroidota</taxon>
        <taxon>Flavobacteriia</taxon>
        <taxon>Flavobacteriales</taxon>
        <taxon>Flavobacteriaceae</taxon>
        <taxon>Flavobacterium</taxon>
    </lineage>
</organism>
<dbReference type="InterPro" id="IPR029058">
    <property type="entry name" value="AB_hydrolase_fold"/>
</dbReference>
<evidence type="ECO:0000313" key="3">
    <source>
        <dbReference type="EMBL" id="SCY88777.1"/>
    </source>
</evidence>
<dbReference type="EMBL" id="FMVF01000014">
    <property type="protein sequence ID" value="SCY88777.1"/>
    <property type="molecule type" value="Genomic_DNA"/>
</dbReference>
<protein>
    <submittedName>
        <fullName evidence="3">Predicted hydrolase of the alpha/beta superfamily</fullName>
    </submittedName>
</protein>
<dbReference type="STRING" id="490189.SAMN02927903_02763"/>
<sequence>MKQLYVSFAVLFTALCAAQVTLRVTSIPSNTPDGASIYLAGTMNSWNPGNASYILQPDGLGAYQFTIPEGTGTALYKFTRGSWATVEGNASGGFLPDRSFTFNGAPQTIDLTILSWEDLGATSGSTAAPNVQILSNSFFIPQLNTSRKIWLYLPPDYDSTTKHYPVLYMHDGQNLFDNVTSFSGEWEVDETLNTLFNAGDYGAIVVGIDNGGGARLDEYSPWVNAQYNEGGDGEAYMQFLAETLKPYIDANFRTRPEPQFNALIGSSMGALISMYGACEYPELFEKAGLFSPAFWFAQTELANFIANEATGFSGMRAYFVCGQNESATMVSNMDAIRSSLIAEGVTASETFSLVDPAGTHSESFWRAKFGAAYQWLFADTVLSAPQHTIDTISMRQLANGIVFAKGLDAPIQCTLLNTAGQQVGSLRVENGKNELPELSSGLYLLKPEHGKPLKVFVR</sequence>
<dbReference type="Gene3D" id="2.60.40.10">
    <property type="entry name" value="Immunoglobulins"/>
    <property type="match status" value="1"/>
</dbReference>
<dbReference type="SUPFAM" id="SSF81296">
    <property type="entry name" value="E set domains"/>
    <property type="match status" value="1"/>
</dbReference>
<dbReference type="InterPro" id="IPR013783">
    <property type="entry name" value="Ig-like_fold"/>
</dbReference>
<dbReference type="GO" id="GO:2001070">
    <property type="term" value="F:starch binding"/>
    <property type="evidence" value="ECO:0007669"/>
    <property type="project" value="InterPro"/>
</dbReference>
<proteinExistence type="predicted"/>
<dbReference type="SUPFAM" id="SSF53474">
    <property type="entry name" value="alpha/beta-Hydrolases"/>
    <property type="match status" value="1"/>
</dbReference>
<dbReference type="PANTHER" id="PTHR48098:SF6">
    <property type="entry name" value="FERRI-BACILLIBACTIN ESTERASE BESA"/>
    <property type="match status" value="1"/>
</dbReference>
<keyword evidence="4" id="KW-1185">Reference proteome</keyword>
<dbReference type="PROSITE" id="PS51166">
    <property type="entry name" value="CBM20"/>
    <property type="match status" value="1"/>
</dbReference>
<feature type="signal peptide" evidence="1">
    <location>
        <begin position="1"/>
        <end position="18"/>
    </location>
</feature>
<keyword evidence="3" id="KW-0378">Hydrolase</keyword>
<dbReference type="InterPro" id="IPR050583">
    <property type="entry name" value="Mycobacterial_A85_antigen"/>
</dbReference>
<dbReference type="Proteomes" id="UP000199354">
    <property type="component" value="Unassembled WGS sequence"/>
</dbReference>
<evidence type="ECO:0000313" key="4">
    <source>
        <dbReference type="Proteomes" id="UP000199354"/>
    </source>
</evidence>